<keyword evidence="4" id="KW-0328">Glycosyltransferase</keyword>
<protein>
    <recommendedName>
        <fullName evidence="1">lipid-A-disaccharide synthase</fullName>
        <ecNumber evidence="1">2.4.1.182</ecNumber>
    </recommendedName>
</protein>
<keyword evidence="5" id="KW-0808">Transferase</keyword>
<dbReference type="GO" id="GO:0016020">
    <property type="term" value="C:membrane"/>
    <property type="evidence" value="ECO:0007669"/>
    <property type="project" value="GOC"/>
</dbReference>
<dbReference type="Pfam" id="PF02684">
    <property type="entry name" value="LpxB"/>
    <property type="match status" value="1"/>
</dbReference>
<evidence type="ECO:0000256" key="6">
    <source>
        <dbReference type="ARBA" id="ARBA00023098"/>
    </source>
</evidence>
<proteinExistence type="predicted"/>
<evidence type="ECO:0000256" key="5">
    <source>
        <dbReference type="ARBA" id="ARBA00022679"/>
    </source>
</evidence>
<sequence>VTKFVIVAGESSGDLLGSKIIASIQDQCPDATFEGIAGPKMIQAGCKQWFSSSELSVMGIFGVLKHLPRILKVRKQLTQKILKNPPDAFIGIDAPDFNLKLEKKLK</sequence>
<dbReference type="AlphaFoldDB" id="A0A382F3M4"/>
<evidence type="ECO:0000256" key="7">
    <source>
        <dbReference type="ARBA" id="ARBA00048975"/>
    </source>
</evidence>
<dbReference type="GO" id="GO:0005543">
    <property type="term" value="F:phospholipid binding"/>
    <property type="evidence" value="ECO:0007669"/>
    <property type="project" value="TreeGrafter"/>
</dbReference>
<evidence type="ECO:0000256" key="3">
    <source>
        <dbReference type="ARBA" id="ARBA00022556"/>
    </source>
</evidence>
<accession>A0A382F3M4</accession>
<dbReference type="PANTHER" id="PTHR30372:SF4">
    <property type="entry name" value="LIPID-A-DISACCHARIDE SYNTHASE, MITOCHONDRIAL-RELATED"/>
    <property type="match status" value="1"/>
</dbReference>
<dbReference type="GO" id="GO:0008915">
    <property type="term" value="F:lipid-A-disaccharide synthase activity"/>
    <property type="evidence" value="ECO:0007669"/>
    <property type="project" value="UniProtKB-EC"/>
</dbReference>
<keyword evidence="3" id="KW-0441">Lipid A biosynthesis</keyword>
<feature type="non-terminal residue" evidence="8">
    <location>
        <position position="106"/>
    </location>
</feature>
<dbReference type="EMBL" id="UINC01047698">
    <property type="protein sequence ID" value="SVB57289.1"/>
    <property type="molecule type" value="Genomic_DNA"/>
</dbReference>
<evidence type="ECO:0000256" key="2">
    <source>
        <dbReference type="ARBA" id="ARBA00022516"/>
    </source>
</evidence>
<name>A0A382F3M4_9ZZZZ</name>
<evidence type="ECO:0000313" key="8">
    <source>
        <dbReference type="EMBL" id="SVB57289.1"/>
    </source>
</evidence>
<organism evidence="8">
    <name type="scientific">marine metagenome</name>
    <dbReference type="NCBI Taxonomy" id="408172"/>
    <lineage>
        <taxon>unclassified sequences</taxon>
        <taxon>metagenomes</taxon>
        <taxon>ecological metagenomes</taxon>
    </lineage>
</organism>
<dbReference type="GO" id="GO:0009245">
    <property type="term" value="P:lipid A biosynthetic process"/>
    <property type="evidence" value="ECO:0007669"/>
    <property type="project" value="UniProtKB-KW"/>
</dbReference>
<comment type="catalytic activity">
    <reaction evidence="7">
        <text>a lipid X + a UDP-2-N,3-O-bis[(3R)-3-hydroxyacyl]-alpha-D-glucosamine = a lipid A disaccharide + UDP + H(+)</text>
        <dbReference type="Rhea" id="RHEA:67828"/>
        <dbReference type="ChEBI" id="CHEBI:15378"/>
        <dbReference type="ChEBI" id="CHEBI:58223"/>
        <dbReference type="ChEBI" id="CHEBI:137748"/>
        <dbReference type="ChEBI" id="CHEBI:176338"/>
        <dbReference type="ChEBI" id="CHEBI:176343"/>
        <dbReference type="EC" id="2.4.1.182"/>
    </reaction>
</comment>
<keyword evidence="2" id="KW-0444">Lipid biosynthesis</keyword>
<evidence type="ECO:0000256" key="4">
    <source>
        <dbReference type="ARBA" id="ARBA00022676"/>
    </source>
</evidence>
<reference evidence="8" key="1">
    <citation type="submission" date="2018-05" db="EMBL/GenBank/DDBJ databases">
        <authorList>
            <person name="Lanie J.A."/>
            <person name="Ng W.-L."/>
            <person name="Kazmierczak K.M."/>
            <person name="Andrzejewski T.M."/>
            <person name="Davidsen T.M."/>
            <person name="Wayne K.J."/>
            <person name="Tettelin H."/>
            <person name="Glass J.I."/>
            <person name="Rusch D."/>
            <person name="Podicherti R."/>
            <person name="Tsui H.-C.T."/>
            <person name="Winkler M.E."/>
        </authorList>
    </citation>
    <scope>NUCLEOTIDE SEQUENCE</scope>
</reference>
<dbReference type="EC" id="2.4.1.182" evidence="1"/>
<feature type="non-terminal residue" evidence="8">
    <location>
        <position position="1"/>
    </location>
</feature>
<evidence type="ECO:0000256" key="1">
    <source>
        <dbReference type="ARBA" id="ARBA00012687"/>
    </source>
</evidence>
<dbReference type="PANTHER" id="PTHR30372">
    <property type="entry name" value="LIPID-A-DISACCHARIDE SYNTHASE"/>
    <property type="match status" value="1"/>
</dbReference>
<keyword evidence="6" id="KW-0443">Lipid metabolism</keyword>
<gene>
    <name evidence="8" type="ORF">METZ01_LOCUS210143</name>
</gene>
<dbReference type="InterPro" id="IPR003835">
    <property type="entry name" value="Glyco_trans_19"/>
</dbReference>